<dbReference type="PANTHER" id="PTHR48081:SF6">
    <property type="entry name" value="PEPTIDASE S9 PROLYL OLIGOPEPTIDASE CATALYTIC DOMAIN-CONTAINING PROTEIN"/>
    <property type="match status" value="1"/>
</dbReference>
<dbReference type="GO" id="GO:0016787">
    <property type="term" value="F:hydrolase activity"/>
    <property type="evidence" value="ECO:0007669"/>
    <property type="project" value="UniProtKB-KW"/>
</dbReference>
<dbReference type="Proteomes" id="UP000316968">
    <property type="component" value="Chromosome"/>
</dbReference>
<keyword evidence="2" id="KW-0378">Hydrolase</keyword>
<feature type="transmembrane region" description="Helical" evidence="3">
    <location>
        <begin position="202"/>
        <end position="222"/>
    </location>
</feature>
<reference evidence="5 6" key="1">
    <citation type="submission" date="2019-06" db="EMBL/GenBank/DDBJ databases">
        <title>Saccharibacillus brassicae sp. nov., an endophytic bacterium isolated from Chinese cabbage seeds (Brassica pekinensis).</title>
        <authorList>
            <person name="Jiang L."/>
            <person name="Lee J."/>
            <person name="Kim S.W."/>
        </authorList>
    </citation>
    <scope>NUCLEOTIDE SEQUENCE [LARGE SCALE GENOMIC DNA]</scope>
    <source>
        <strain evidence="6">KCTC 43072 / ATSA2</strain>
    </source>
</reference>
<name>A0A4Y6V1F2_SACBS</name>
<dbReference type="PANTHER" id="PTHR48081">
    <property type="entry name" value="AB HYDROLASE SUPERFAMILY PROTEIN C4A8.06C"/>
    <property type="match status" value="1"/>
</dbReference>
<feature type="transmembrane region" description="Helical" evidence="3">
    <location>
        <begin position="21"/>
        <end position="43"/>
    </location>
</feature>
<feature type="transmembrane region" description="Helical" evidence="3">
    <location>
        <begin position="80"/>
        <end position="100"/>
    </location>
</feature>
<comment type="similarity">
    <text evidence="1">Belongs to the 'GDXG' lipolytic enzyme family.</text>
</comment>
<keyword evidence="3" id="KW-0472">Membrane</keyword>
<feature type="domain" description="BD-FAE-like" evidence="4">
    <location>
        <begin position="324"/>
        <end position="472"/>
    </location>
</feature>
<dbReference type="InterPro" id="IPR002168">
    <property type="entry name" value="Lipase_GDXG_HIS_AS"/>
</dbReference>
<proteinExistence type="inferred from homology"/>
<gene>
    <name evidence="5" type="ORF">FFV09_15330</name>
</gene>
<sequence>MYAMGGYDSRGRGGRGGRVRTFGTLMLLAANLVSLLLGIWYVLTDQPAGWWNLYGVLLLLTLLGNLHLAMGRGVNRRWEYGYLVLHGLGLTAVPILNTMASSSLSDHDSRNLATAIILLALLAFGAVIAWLRMQSGTEDKEDARGSGGYSAYGQKGGSVLGRIGKGLLTVWLLLNLAVGLYLCAVLVAGIDPGLLEVIVPEYALFFGLIFLGAAALLVKMYGLKKGFWRSTFRGAVRLVGLLILIGCALPLASAPKIVNEAQDAYTKAFGEDPMSVADPALMRSAFLLPDYFYGAKTGDYRVKTDIVYYEGTEGKDAGKKLAFDVYMPPAGAQNLPGQNSVLIRVHGGGWTIGDKGAGNYAQMNKYFAAQGYVVFDVQYGLSNKEKFVKSAVVPEQVVGDFDIGDMVRHIGLFTTYMVEHADEYGANTQSVFFSGGSAGGQLAAAAGLAPANPEFKGLFDPGMTVKGIIPFYPANGLAKDLGIGGADGLSDPSLLVTADSPPALIYQGVNDGVVGVQVARDFVQAYREAGNDAVALVEMPFGTHGSDMYFPSYYNEPFTYLMERFMRQYR</sequence>
<dbReference type="AlphaFoldDB" id="A0A4Y6V1F2"/>
<dbReference type="InterPro" id="IPR029058">
    <property type="entry name" value="AB_hydrolase_fold"/>
</dbReference>
<keyword evidence="6" id="KW-1185">Reference proteome</keyword>
<dbReference type="Gene3D" id="3.40.50.1820">
    <property type="entry name" value="alpha/beta hydrolase"/>
    <property type="match status" value="1"/>
</dbReference>
<evidence type="ECO:0000256" key="1">
    <source>
        <dbReference type="ARBA" id="ARBA00010515"/>
    </source>
</evidence>
<dbReference type="SUPFAM" id="SSF53474">
    <property type="entry name" value="alpha/beta-Hydrolases"/>
    <property type="match status" value="1"/>
</dbReference>
<keyword evidence="3" id="KW-0812">Transmembrane</keyword>
<evidence type="ECO:0000256" key="3">
    <source>
        <dbReference type="SAM" id="Phobius"/>
    </source>
</evidence>
<dbReference type="PROSITE" id="PS01173">
    <property type="entry name" value="LIPASE_GDXG_HIS"/>
    <property type="match status" value="1"/>
</dbReference>
<dbReference type="EMBL" id="CP041217">
    <property type="protein sequence ID" value="QDH22095.1"/>
    <property type="molecule type" value="Genomic_DNA"/>
</dbReference>
<evidence type="ECO:0000313" key="6">
    <source>
        <dbReference type="Proteomes" id="UP000316968"/>
    </source>
</evidence>
<dbReference type="OrthoDB" id="9815425at2"/>
<dbReference type="InterPro" id="IPR049492">
    <property type="entry name" value="BD-FAE-like_dom"/>
</dbReference>
<feature type="transmembrane region" description="Helical" evidence="3">
    <location>
        <begin position="49"/>
        <end position="68"/>
    </location>
</feature>
<feature type="transmembrane region" description="Helical" evidence="3">
    <location>
        <begin position="168"/>
        <end position="190"/>
    </location>
</feature>
<dbReference type="KEGG" id="saca:FFV09_15330"/>
<evidence type="ECO:0000256" key="2">
    <source>
        <dbReference type="ARBA" id="ARBA00022801"/>
    </source>
</evidence>
<dbReference type="Pfam" id="PF20434">
    <property type="entry name" value="BD-FAE"/>
    <property type="match status" value="1"/>
</dbReference>
<evidence type="ECO:0000259" key="4">
    <source>
        <dbReference type="Pfam" id="PF20434"/>
    </source>
</evidence>
<feature type="transmembrane region" description="Helical" evidence="3">
    <location>
        <begin position="112"/>
        <end position="131"/>
    </location>
</feature>
<keyword evidence="3" id="KW-1133">Transmembrane helix</keyword>
<protein>
    <recommendedName>
        <fullName evidence="4">BD-FAE-like domain-containing protein</fullName>
    </recommendedName>
</protein>
<accession>A0A4Y6V1F2</accession>
<dbReference type="InterPro" id="IPR050300">
    <property type="entry name" value="GDXG_lipolytic_enzyme"/>
</dbReference>
<evidence type="ECO:0000313" key="5">
    <source>
        <dbReference type="EMBL" id="QDH22095.1"/>
    </source>
</evidence>
<organism evidence="5 6">
    <name type="scientific">Saccharibacillus brassicae</name>
    <dbReference type="NCBI Taxonomy" id="2583377"/>
    <lineage>
        <taxon>Bacteria</taxon>
        <taxon>Bacillati</taxon>
        <taxon>Bacillota</taxon>
        <taxon>Bacilli</taxon>
        <taxon>Bacillales</taxon>
        <taxon>Paenibacillaceae</taxon>
        <taxon>Saccharibacillus</taxon>
    </lineage>
</organism>
<feature type="transmembrane region" description="Helical" evidence="3">
    <location>
        <begin position="234"/>
        <end position="252"/>
    </location>
</feature>